<organism evidence="1 2">
    <name type="scientific">Trichoderma simmonsii</name>
    <dbReference type="NCBI Taxonomy" id="1491479"/>
    <lineage>
        <taxon>Eukaryota</taxon>
        <taxon>Fungi</taxon>
        <taxon>Dikarya</taxon>
        <taxon>Ascomycota</taxon>
        <taxon>Pezizomycotina</taxon>
        <taxon>Sordariomycetes</taxon>
        <taxon>Hypocreomycetidae</taxon>
        <taxon>Hypocreales</taxon>
        <taxon>Hypocreaceae</taxon>
        <taxon>Trichoderma</taxon>
    </lineage>
</organism>
<sequence>MKRASGHGAGGASAGTPFCIVLAYDRAGLDCWNALDVVAGGQGLILRSSARDAAWQGDAAFYLQYYEYESSYVYRAIRVYSSLGSNYSFIWHQLSHLAKLS</sequence>
<keyword evidence="2" id="KW-1185">Reference proteome</keyword>
<protein>
    <submittedName>
        <fullName evidence="1">Uncharacterized protein</fullName>
    </submittedName>
</protein>
<evidence type="ECO:0000313" key="1">
    <source>
        <dbReference type="EMBL" id="QYT01209.1"/>
    </source>
</evidence>
<evidence type="ECO:0000313" key="2">
    <source>
        <dbReference type="Proteomes" id="UP000826661"/>
    </source>
</evidence>
<reference evidence="1 2" key="1">
    <citation type="journal article" date="2021" name="BMC Genomics">
        <title>Telomere-to-telomere genome assembly of asparaginase-producing Trichoderma simmonsii.</title>
        <authorList>
            <person name="Chung D."/>
            <person name="Kwon Y.M."/>
            <person name="Yang Y."/>
        </authorList>
    </citation>
    <scope>NUCLEOTIDE SEQUENCE [LARGE SCALE GENOMIC DNA]</scope>
    <source>
        <strain evidence="1 2">GH-Sj1</strain>
    </source>
</reference>
<dbReference type="EMBL" id="CP075867">
    <property type="protein sequence ID" value="QYT01209.1"/>
    <property type="molecule type" value="Genomic_DNA"/>
</dbReference>
<dbReference type="Proteomes" id="UP000826661">
    <property type="component" value="Chromosome IV"/>
</dbReference>
<gene>
    <name evidence="1" type="ORF">H0G86_008255</name>
</gene>
<proteinExistence type="predicted"/>
<dbReference type="AlphaFoldDB" id="A0A8G0PLS4"/>
<name>A0A8G0PLS4_9HYPO</name>
<accession>A0A8G0PLS4</accession>